<feature type="domain" description="AB hydrolase-1" evidence="2">
    <location>
        <begin position="21"/>
        <end position="260"/>
    </location>
</feature>
<dbReference type="GO" id="GO:0003824">
    <property type="term" value="F:catalytic activity"/>
    <property type="evidence" value="ECO:0007669"/>
    <property type="project" value="InterPro"/>
</dbReference>
<dbReference type="EMBL" id="CP015583">
    <property type="protein sequence ID" value="APT58903.1"/>
    <property type="molecule type" value="Genomic_DNA"/>
</dbReference>
<dbReference type="InterPro" id="IPR029058">
    <property type="entry name" value="AB_hydrolase_fold"/>
</dbReference>
<dbReference type="Proteomes" id="UP000185494">
    <property type="component" value="Chromosome 1"/>
</dbReference>
<dbReference type="AlphaFoldDB" id="A0A1L7AJD5"/>
<dbReference type="KEGG" id="rgi:RGI145_19105"/>
<dbReference type="Pfam" id="PF00561">
    <property type="entry name" value="Abhydrolase_1"/>
    <property type="match status" value="1"/>
</dbReference>
<dbReference type="PRINTS" id="PR00111">
    <property type="entry name" value="ABHYDROLASE"/>
</dbReference>
<dbReference type="PRINTS" id="PR00412">
    <property type="entry name" value="EPOXHYDRLASE"/>
</dbReference>
<dbReference type="SUPFAM" id="SSF53474">
    <property type="entry name" value="alpha/beta-Hydrolases"/>
    <property type="match status" value="1"/>
</dbReference>
<proteinExistence type="inferred from homology"/>
<reference evidence="3 4" key="1">
    <citation type="submission" date="2016-05" db="EMBL/GenBank/DDBJ databases">
        <title>Complete Genome and Methylome Analysis of Psychrotrophic Bacterial Isolates from Antarctic Lake Untersee.</title>
        <authorList>
            <person name="Fomenkov A."/>
            <person name="Akimov V.N."/>
            <person name="Vasilyeva L.V."/>
            <person name="Andersen D."/>
            <person name="Vincze T."/>
            <person name="Roberts R.J."/>
        </authorList>
    </citation>
    <scope>NUCLEOTIDE SEQUENCE [LARGE SCALE GENOMIC DNA]</scope>
    <source>
        <strain evidence="3 4">U14-5</strain>
    </source>
</reference>
<organism evidence="3 4">
    <name type="scientific">Roseomonas gilardii</name>
    <dbReference type="NCBI Taxonomy" id="257708"/>
    <lineage>
        <taxon>Bacteria</taxon>
        <taxon>Pseudomonadati</taxon>
        <taxon>Pseudomonadota</taxon>
        <taxon>Alphaproteobacteria</taxon>
        <taxon>Acetobacterales</taxon>
        <taxon>Roseomonadaceae</taxon>
        <taxon>Roseomonas</taxon>
    </lineage>
</organism>
<dbReference type="FunFam" id="3.40.50.1820:FF:000205">
    <property type="entry name" value="Non-haem bromoperoxidase BPO-A2"/>
    <property type="match status" value="1"/>
</dbReference>
<evidence type="ECO:0000259" key="2">
    <source>
        <dbReference type="Pfam" id="PF00561"/>
    </source>
</evidence>
<evidence type="ECO:0000256" key="1">
    <source>
        <dbReference type="ARBA" id="ARBA00038128"/>
    </source>
</evidence>
<protein>
    <submittedName>
        <fullName evidence="3">Arylesterase</fullName>
    </submittedName>
</protein>
<dbReference type="STRING" id="257708.RGI145_19105"/>
<dbReference type="PANTHER" id="PTHR43433">
    <property type="entry name" value="HYDROLASE, ALPHA/BETA FOLD FAMILY PROTEIN"/>
    <property type="match status" value="1"/>
</dbReference>
<comment type="similarity">
    <text evidence="1">Belongs to the AB hydrolase superfamily. Bacterial non-heme haloperoxidase / perhydrolase family.</text>
</comment>
<accession>A0A1L7AJD5</accession>
<dbReference type="RefSeq" id="WP_075799647.1">
    <property type="nucleotide sequence ID" value="NZ_CP015583.1"/>
</dbReference>
<dbReference type="InterPro" id="IPR000639">
    <property type="entry name" value="Epox_hydrolase-like"/>
</dbReference>
<gene>
    <name evidence="3" type="ORF">RGI145_19105</name>
</gene>
<dbReference type="PANTHER" id="PTHR43433:SF4">
    <property type="entry name" value="NON-HEME CHLOROPEROXIDASE-RELATED"/>
    <property type="match status" value="1"/>
</dbReference>
<dbReference type="InterPro" id="IPR050471">
    <property type="entry name" value="AB_hydrolase"/>
</dbReference>
<sequence length="274" mass="29885">MSFIEARDGTPLFYKDWGAGKPVVLVHGWPLNADMWEYQAPFLAENGCRVIAYDRRGFGRSGQPWSGYDYDTMADDLAALFDALDLRDATLVGFSMGGGEVARYLSRHGGSGRVSRAVLVSAVTPFLLRTENNPDGVDRSVFDDMVVNLQADRPAFLASFGKQFFGAGLLNFSISSELLQWAGNLALMASPKATLDCVRAFSETDFRADLPQIRVPVLVIHGDADGTVPIDAAGRRAAAMIPGARLLEYKGAPHGLFFTEKDRLNQDLLRFIGG</sequence>
<evidence type="ECO:0000313" key="4">
    <source>
        <dbReference type="Proteomes" id="UP000185494"/>
    </source>
</evidence>
<dbReference type="InterPro" id="IPR000073">
    <property type="entry name" value="AB_hydrolase_1"/>
</dbReference>
<name>A0A1L7AJD5_9PROT</name>
<evidence type="ECO:0000313" key="3">
    <source>
        <dbReference type="EMBL" id="APT58903.1"/>
    </source>
</evidence>
<dbReference type="Gene3D" id="3.40.50.1820">
    <property type="entry name" value="alpha/beta hydrolase"/>
    <property type="match status" value="1"/>
</dbReference>